<feature type="region of interest" description="Disordered" evidence="1">
    <location>
        <begin position="1"/>
        <end position="26"/>
    </location>
</feature>
<evidence type="ECO:0000313" key="2">
    <source>
        <dbReference type="EMBL" id="WXK92936.1"/>
    </source>
</evidence>
<evidence type="ECO:0000256" key="1">
    <source>
        <dbReference type="SAM" id="MobiDB-lite"/>
    </source>
</evidence>
<sequence>MTDAPRYLGSGTMERGSAASLTGAPPSHLPSRLVISLWDFSWYTRAEEGGPYANLDAACAKAAQLGYNTIRICAAPLLLFGALGLDDLAVDLEIEGLGTAPDGGFYGRGTRWYDAPGGYRLNLRERLLELFDAAARHGLVVILASWEYQQSPAFARSPRWFEAIDAVPLQDRYRVLADSWDRLIGALTTAGHRDRIAMVELHNEVDFSILPALAEGGTRELERLRGLHPDLLVTASYGKPPHLAMHTVPDGLGAAQFHVYSYGVLDALQQQIDIRSEGAAGFPNPAFPNPALAALLRPGAPSVAEYGRLAEWKYRATVVTDQMFYGYDWIDPEAWDAWLYNRFGEFREVMRREIESRVVAIAAWARWKNAPAVVGEGWIGYTPLHGTFEEGPIGRDLAERGIRAALDHGVWGMVLCSKRRAAPPDVGRRSVATPHEPPHPYRPHKLKESLCRTNKGPLRGPVRGWAAMKCSAPGCSAPPTGRTSWHCSPRP</sequence>
<feature type="region of interest" description="Disordered" evidence="1">
    <location>
        <begin position="424"/>
        <end position="453"/>
    </location>
</feature>
<evidence type="ECO:0000313" key="3">
    <source>
        <dbReference type="Proteomes" id="UP001623384"/>
    </source>
</evidence>
<proteinExistence type="predicted"/>
<dbReference type="Pfam" id="PF12876">
    <property type="entry name" value="Cellulase-like"/>
    <property type="match status" value="1"/>
</dbReference>
<dbReference type="RefSeq" id="WP_406634968.1">
    <property type="nucleotide sequence ID" value="NZ_CP148033.1"/>
</dbReference>
<dbReference type="EMBL" id="CP148033">
    <property type="protein sequence ID" value="WXK92936.1"/>
    <property type="molecule type" value="Genomic_DNA"/>
</dbReference>
<dbReference type="InterPro" id="IPR024778">
    <property type="entry name" value="Put_cellulase"/>
</dbReference>
<dbReference type="SUPFAM" id="SSF51445">
    <property type="entry name" value="(Trans)glycosidases"/>
    <property type="match status" value="1"/>
</dbReference>
<dbReference type="Gene3D" id="3.20.20.80">
    <property type="entry name" value="Glycosidases"/>
    <property type="match status" value="1"/>
</dbReference>
<reference evidence="2 3" key="1">
    <citation type="submission" date="2024-03" db="EMBL/GenBank/DDBJ databases">
        <title>Rhodococcus navarretei sp. nov. and Pseudarthrobacter quantumdoti sp. nov., two new species with the ability to biosynthesize Quantum Dots isolated from soil samples at Union Glacier, Antarctica.</title>
        <authorList>
            <person name="Vargas M."/>
        </authorList>
    </citation>
    <scope>NUCLEOTIDE SEQUENCE [LARGE SCALE GENOMIC DNA]</scope>
    <source>
        <strain evidence="2 3">RC-2-3</strain>
    </source>
</reference>
<protein>
    <submittedName>
        <fullName evidence="2">Cellulase-like family protein</fullName>
    </submittedName>
</protein>
<dbReference type="InterPro" id="IPR017853">
    <property type="entry name" value="GH"/>
</dbReference>
<organism evidence="2 3">
    <name type="scientific">Pseudarthrobacter quantipunctorum</name>
    <dbReference type="NCBI Taxonomy" id="3128980"/>
    <lineage>
        <taxon>Bacteria</taxon>
        <taxon>Bacillati</taxon>
        <taxon>Actinomycetota</taxon>
        <taxon>Actinomycetes</taxon>
        <taxon>Micrococcales</taxon>
        <taxon>Micrococcaceae</taxon>
        <taxon>Pseudarthrobacter</taxon>
    </lineage>
</organism>
<accession>A0ABZ2R562</accession>
<gene>
    <name evidence="2" type="ORF">WHH00_18040</name>
</gene>
<dbReference type="Proteomes" id="UP001623384">
    <property type="component" value="Chromosome"/>
</dbReference>
<keyword evidence="3" id="KW-1185">Reference proteome</keyword>
<name>A0ABZ2R562_9MICC</name>